<dbReference type="InterPro" id="IPR036047">
    <property type="entry name" value="F-box-like_dom_sf"/>
</dbReference>
<dbReference type="AlphaFoldDB" id="A0A2H9ZYW1"/>
<gene>
    <name evidence="1" type="ORF">AXF42_Ash019930</name>
</gene>
<dbReference type="EMBL" id="KZ452392">
    <property type="protein sequence ID" value="PKA48474.1"/>
    <property type="molecule type" value="Genomic_DNA"/>
</dbReference>
<evidence type="ECO:0000313" key="2">
    <source>
        <dbReference type="Proteomes" id="UP000236161"/>
    </source>
</evidence>
<proteinExistence type="predicted"/>
<dbReference type="SUPFAM" id="SSF81383">
    <property type="entry name" value="F-box domain"/>
    <property type="match status" value="1"/>
</dbReference>
<dbReference type="Gene3D" id="1.20.1280.50">
    <property type="match status" value="1"/>
</dbReference>
<accession>A0A2H9ZYW1</accession>
<sequence length="402" mass="44942">MEWQKRCRVFQGEGRRWSDLPDLALNQIAVRVCGPGDFLAFSRVCRAWRAVAKVSMKDFGSSPSRRSISSHVLLLLGPSKDPHISSDSSLFYCPSDGLLYEKKLPHNPVDAISRSITRNGELSIIGQSCNSFIAVDAATRRIPSIIEIFSRRRYDFPPLCDGQKFDFALLTASRRDHKRRSEGIRFRCMLVLVVSQCSPGRGRLLCCYLHGPRWCSATHPGPITDAIVCFDKLVINCSTSLLYLKLDNPGHVVHQCNIPDAAQGGEGKPPLLVRLNFIASNRLLFLKLNDRGDSVLAYICYQLGHDGSEDMSWIKYSWPVGTNLWLAWERSDLFCTFDDFIRSGGINKVTGRVVNHRDELWANYGYKTNGISVTPVADLAVKGAIALSCFQLTPSVFLRGIP</sequence>
<organism evidence="1 2">
    <name type="scientific">Apostasia shenzhenica</name>
    <dbReference type="NCBI Taxonomy" id="1088818"/>
    <lineage>
        <taxon>Eukaryota</taxon>
        <taxon>Viridiplantae</taxon>
        <taxon>Streptophyta</taxon>
        <taxon>Embryophyta</taxon>
        <taxon>Tracheophyta</taxon>
        <taxon>Spermatophyta</taxon>
        <taxon>Magnoliopsida</taxon>
        <taxon>Liliopsida</taxon>
        <taxon>Asparagales</taxon>
        <taxon>Orchidaceae</taxon>
        <taxon>Apostasioideae</taxon>
        <taxon>Apostasia</taxon>
    </lineage>
</organism>
<evidence type="ECO:0000313" key="1">
    <source>
        <dbReference type="EMBL" id="PKA48474.1"/>
    </source>
</evidence>
<dbReference type="Proteomes" id="UP000236161">
    <property type="component" value="Unassembled WGS sequence"/>
</dbReference>
<evidence type="ECO:0008006" key="3">
    <source>
        <dbReference type="Google" id="ProtNLM"/>
    </source>
</evidence>
<keyword evidence="2" id="KW-1185">Reference proteome</keyword>
<name>A0A2H9ZYW1_9ASPA</name>
<protein>
    <recommendedName>
        <fullName evidence="3">F-box domain-containing protein</fullName>
    </recommendedName>
</protein>
<reference evidence="1 2" key="1">
    <citation type="journal article" date="2017" name="Nature">
        <title>The Apostasia genome and the evolution of orchids.</title>
        <authorList>
            <person name="Zhang G.Q."/>
            <person name="Liu K.W."/>
            <person name="Li Z."/>
            <person name="Lohaus R."/>
            <person name="Hsiao Y.Y."/>
            <person name="Niu S.C."/>
            <person name="Wang J.Y."/>
            <person name="Lin Y.C."/>
            <person name="Xu Q."/>
            <person name="Chen L.J."/>
            <person name="Yoshida K."/>
            <person name="Fujiwara S."/>
            <person name="Wang Z.W."/>
            <person name="Zhang Y.Q."/>
            <person name="Mitsuda N."/>
            <person name="Wang M."/>
            <person name="Liu G.H."/>
            <person name="Pecoraro L."/>
            <person name="Huang H.X."/>
            <person name="Xiao X.J."/>
            <person name="Lin M."/>
            <person name="Wu X.Y."/>
            <person name="Wu W.L."/>
            <person name="Chen Y.Y."/>
            <person name="Chang S.B."/>
            <person name="Sakamoto S."/>
            <person name="Ohme-Takagi M."/>
            <person name="Yagi M."/>
            <person name="Zeng S.J."/>
            <person name="Shen C.Y."/>
            <person name="Yeh C.M."/>
            <person name="Luo Y.B."/>
            <person name="Tsai W.C."/>
            <person name="Van de Peer Y."/>
            <person name="Liu Z.J."/>
        </authorList>
    </citation>
    <scope>NUCLEOTIDE SEQUENCE [LARGE SCALE GENOMIC DNA]</scope>
    <source>
        <strain evidence="2">cv. Shenzhen</strain>
        <tissue evidence="1">Stem</tissue>
    </source>
</reference>